<gene>
    <name evidence="3" type="ORF">B0T19DRAFT_432820</name>
</gene>
<dbReference type="Proteomes" id="UP001286456">
    <property type="component" value="Unassembled WGS sequence"/>
</dbReference>
<evidence type="ECO:0000256" key="1">
    <source>
        <dbReference type="SAM" id="MobiDB-lite"/>
    </source>
</evidence>
<feature type="region of interest" description="Disordered" evidence="1">
    <location>
        <begin position="207"/>
        <end position="267"/>
    </location>
</feature>
<evidence type="ECO:0000313" key="4">
    <source>
        <dbReference type="Proteomes" id="UP001286456"/>
    </source>
</evidence>
<name>A0AAE0M557_9PEZI</name>
<keyword evidence="2" id="KW-0812">Transmembrane</keyword>
<evidence type="ECO:0000256" key="2">
    <source>
        <dbReference type="SAM" id="Phobius"/>
    </source>
</evidence>
<feature type="compositionally biased region" description="Basic and acidic residues" evidence="1">
    <location>
        <begin position="30"/>
        <end position="41"/>
    </location>
</feature>
<keyword evidence="2" id="KW-0472">Membrane</keyword>
<feature type="compositionally biased region" description="Basic residues" evidence="1">
    <location>
        <begin position="364"/>
        <end position="374"/>
    </location>
</feature>
<reference evidence="3" key="1">
    <citation type="journal article" date="2023" name="Mol. Phylogenet. Evol.">
        <title>Genome-scale phylogeny and comparative genomics of the fungal order Sordariales.</title>
        <authorList>
            <person name="Hensen N."/>
            <person name="Bonometti L."/>
            <person name="Westerberg I."/>
            <person name="Brannstrom I.O."/>
            <person name="Guillou S."/>
            <person name="Cros-Aarteil S."/>
            <person name="Calhoun S."/>
            <person name="Haridas S."/>
            <person name="Kuo A."/>
            <person name="Mondo S."/>
            <person name="Pangilinan J."/>
            <person name="Riley R."/>
            <person name="LaButti K."/>
            <person name="Andreopoulos B."/>
            <person name="Lipzen A."/>
            <person name="Chen C."/>
            <person name="Yan M."/>
            <person name="Daum C."/>
            <person name="Ng V."/>
            <person name="Clum A."/>
            <person name="Steindorff A."/>
            <person name="Ohm R.A."/>
            <person name="Martin F."/>
            <person name="Silar P."/>
            <person name="Natvig D.O."/>
            <person name="Lalanne C."/>
            <person name="Gautier V."/>
            <person name="Ament-Velasquez S.L."/>
            <person name="Kruys A."/>
            <person name="Hutchinson M.I."/>
            <person name="Powell A.J."/>
            <person name="Barry K."/>
            <person name="Miller A.N."/>
            <person name="Grigoriev I.V."/>
            <person name="Debuchy R."/>
            <person name="Gladieux P."/>
            <person name="Hiltunen Thoren M."/>
            <person name="Johannesson H."/>
        </authorList>
    </citation>
    <scope>NUCLEOTIDE SEQUENCE</scope>
    <source>
        <strain evidence="3">SMH4131-1</strain>
    </source>
</reference>
<keyword evidence="2" id="KW-1133">Transmembrane helix</keyword>
<accession>A0AAE0M557</accession>
<feature type="compositionally biased region" description="Basic and acidic residues" evidence="1">
    <location>
        <begin position="219"/>
        <end position="230"/>
    </location>
</feature>
<reference evidence="3" key="2">
    <citation type="submission" date="2023-06" db="EMBL/GenBank/DDBJ databases">
        <authorList>
            <consortium name="Lawrence Berkeley National Laboratory"/>
            <person name="Haridas S."/>
            <person name="Hensen N."/>
            <person name="Bonometti L."/>
            <person name="Westerberg I."/>
            <person name="Brannstrom I.O."/>
            <person name="Guillou S."/>
            <person name="Cros-Aarteil S."/>
            <person name="Calhoun S."/>
            <person name="Kuo A."/>
            <person name="Mondo S."/>
            <person name="Pangilinan J."/>
            <person name="Riley R."/>
            <person name="Labutti K."/>
            <person name="Andreopoulos B."/>
            <person name="Lipzen A."/>
            <person name="Chen C."/>
            <person name="Yanf M."/>
            <person name="Daum C."/>
            <person name="Ng V."/>
            <person name="Clum A."/>
            <person name="Steindorff A."/>
            <person name="Ohm R."/>
            <person name="Martin F."/>
            <person name="Silar P."/>
            <person name="Natvig D."/>
            <person name="Lalanne C."/>
            <person name="Gautier V."/>
            <person name="Ament-Velasquez S.L."/>
            <person name="Kruys A."/>
            <person name="Hutchinson M.I."/>
            <person name="Powell A.J."/>
            <person name="Barry K."/>
            <person name="Miller A.N."/>
            <person name="Grigoriev I.V."/>
            <person name="Debuchy R."/>
            <person name="Gladieux P."/>
            <person name="Thoren M.H."/>
            <person name="Johannesson H."/>
        </authorList>
    </citation>
    <scope>NUCLEOTIDE SEQUENCE</scope>
    <source>
        <strain evidence="3">SMH4131-1</strain>
    </source>
</reference>
<feature type="transmembrane region" description="Helical" evidence="2">
    <location>
        <begin position="544"/>
        <end position="566"/>
    </location>
</feature>
<keyword evidence="4" id="KW-1185">Reference proteome</keyword>
<dbReference type="EMBL" id="JAUEPO010000006">
    <property type="protein sequence ID" value="KAK3319652.1"/>
    <property type="molecule type" value="Genomic_DNA"/>
</dbReference>
<feature type="compositionally biased region" description="Pro residues" evidence="1">
    <location>
        <begin position="78"/>
        <end position="89"/>
    </location>
</feature>
<feature type="compositionally biased region" description="Basic and acidic residues" evidence="1">
    <location>
        <begin position="314"/>
        <end position="338"/>
    </location>
</feature>
<feature type="transmembrane region" description="Helical" evidence="2">
    <location>
        <begin position="578"/>
        <end position="599"/>
    </location>
</feature>
<feature type="region of interest" description="Disordered" evidence="1">
    <location>
        <begin position="620"/>
        <end position="639"/>
    </location>
</feature>
<organism evidence="3 4">
    <name type="scientific">Cercophora scortea</name>
    <dbReference type="NCBI Taxonomy" id="314031"/>
    <lineage>
        <taxon>Eukaryota</taxon>
        <taxon>Fungi</taxon>
        <taxon>Dikarya</taxon>
        <taxon>Ascomycota</taxon>
        <taxon>Pezizomycotina</taxon>
        <taxon>Sordariomycetes</taxon>
        <taxon>Sordariomycetidae</taxon>
        <taxon>Sordariales</taxon>
        <taxon>Lasiosphaeriaceae</taxon>
        <taxon>Cercophora</taxon>
    </lineage>
</organism>
<dbReference type="AlphaFoldDB" id="A0AAE0M557"/>
<feature type="region of interest" description="Disordered" evidence="1">
    <location>
        <begin position="306"/>
        <end position="382"/>
    </location>
</feature>
<feature type="region of interest" description="Disordered" evidence="1">
    <location>
        <begin position="27"/>
        <end position="117"/>
    </location>
</feature>
<feature type="compositionally biased region" description="Basic residues" evidence="1">
    <location>
        <begin position="250"/>
        <end position="259"/>
    </location>
</feature>
<comment type="caution">
    <text evidence="3">The sequence shown here is derived from an EMBL/GenBank/DDBJ whole genome shotgun (WGS) entry which is preliminary data.</text>
</comment>
<evidence type="ECO:0000313" key="3">
    <source>
        <dbReference type="EMBL" id="KAK3319652.1"/>
    </source>
</evidence>
<feature type="compositionally biased region" description="Basic residues" evidence="1">
    <location>
        <begin position="100"/>
        <end position="110"/>
    </location>
</feature>
<proteinExistence type="predicted"/>
<sequence>MEYDHLQVASDQDYDREPSVIIRQPRVHNIRADNDGPERVVPRIYDAQPPPPQQHYREREGVRVVVVEPAQGGSPPNIRRPPPPRPASPPEEHRPGRWYGRIRVRPHGDRRRPSPPVIRVRTVERPWHAVQIYNTGPESPRHRHRQNTLAHLFEQHDVARDFFARGRGMMDFDGLRRRAEEDERNRTRYLQEQAERRVRAELAAAREALGMSRRRHRDERRPSRMREDRSSSASGHGGSDDDDHGPGRAYSRRRRKGKERAREMDSGDECCEKLLAFMRQEARVHRQWWDEMREWRLECVVKGHNLTHRRTRSASREDSDASHRDRRTHSGGDDHITDSHTNVFSRPVVLEPGRGMGESGNRTQRSRGRSRSASRRRESPRPRRVSLGFMFLDDGEVIDTPGEDLLPYPPSGSLKPHDTWLIRHMKDFYSKRVASRRFPVLSWRKRLSLAKFVRFELVPTLVEYKDKDGKTKPDEGTRKICTAQRWLLNKYDSRSYDHFEYTIDHPIPKNREWLSKMEGLVEKASPHNDCVVWVYIFERINYRFTVLLFILYAVIATAGGVAYGILNDDISTGLTLSAYVLGVVGGATAGIGISEYIGLEKPDNCTYAFDLVQGADEVIPEDESEGKDIVGLEPESPPP</sequence>
<protein>
    <submittedName>
        <fullName evidence="3">Uncharacterized protein</fullName>
    </submittedName>
</protein>